<dbReference type="PROSITE" id="PS50005">
    <property type="entry name" value="TPR"/>
    <property type="match status" value="2"/>
</dbReference>
<gene>
    <name evidence="6" type="ordered locus">Cyan7425_0878</name>
</gene>
<keyword evidence="5" id="KW-0472">Membrane</keyword>
<organism evidence="6">
    <name type="scientific">Cyanothece sp. (strain PCC 7425 / ATCC 29141)</name>
    <dbReference type="NCBI Taxonomy" id="395961"/>
    <lineage>
        <taxon>Bacteria</taxon>
        <taxon>Bacillati</taxon>
        <taxon>Cyanobacteriota</taxon>
        <taxon>Cyanophyceae</taxon>
        <taxon>Gomontiellales</taxon>
        <taxon>Cyanothecaceae</taxon>
        <taxon>Cyanothece</taxon>
    </lineage>
</organism>
<dbReference type="STRING" id="395961.Cyan7425_0878"/>
<dbReference type="EMBL" id="CP001344">
    <property type="protein sequence ID" value="ACL43264.1"/>
    <property type="molecule type" value="Genomic_DNA"/>
</dbReference>
<dbReference type="InterPro" id="IPR051685">
    <property type="entry name" value="Ycf3/AcsC/BcsC/TPR_MFPF"/>
</dbReference>
<keyword evidence="5" id="KW-1133">Transmembrane helix</keyword>
<dbReference type="Pfam" id="PF13429">
    <property type="entry name" value="TPR_15"/>
    <property type="match status" value="1"/>
</dbReference>
<evidence type="ECO:0000256" key="4">
    <source>
        <dbReference type="SAM" id="MobiDB-lite"/>
    </source>
</evidence>
<feature type="repeat" description="TPR" evidence="3">
    <location>
        <begin position="146"/>
        <end position="179"/>
    </location>
</feature>
<dbReference type="InterPro" id="IPR011990">
    <property type="entry name" value="TPR-like_helical_dom_sf"/>
</dbReference>
<proteinExistence type="predicted"/>
<name>B8HWW1_CYAP4</name>
<dbReference type="SUPFAM" id="SSF48452">
    <property type="entry name" value="TPR-like"/>
    <property type="match status" value="1"/>
</dbReference>
<evidence type="ECO:0000256" key="2">
    <source>
        <dbReference type="ARBA" id="ARBA00022803"/>
    </source>
</evidence>
<dbReference type="AlphaFoldDB" id="B8HWW1"/>
<protein>
    <submittedName>
        <fullName evidence="6">Tetratricopeptide TPR_2 repeat protein</fullName>
    </submittedName>
</protein>
<feature type="region of interest" description="Disordered" evidence="4">
    <location>
        <begin position="299"/>
        <end position="331"/>
    </location>
</feature>
<dbReference type="KEGG" id="cyn:Cyan7425_0878"/>
<keyword evidence="1" id="KW-0677">Repeat</keyword>
<keyword evidence="2 3" id="KW-0802">TPR repeat</keyword>
<sequence>MDVDGREEPYPCYDPVGIYRVLQNIMADNSSSVNGTRKKWLTVLLLFFGIIPFIATSVIPLIDAISTSRPVSSPTPSPTVTTANRKAELEGQEKGYQAVLQREPDNVTALEGLVNTRLEMVQAGYAKIPTVIEPLEKLAKAKPDRTDYLVLLGQAQQYVGNREAAAQAFQNVLATKPGDIKALQGMASLLLQEQRPEAAIALLQDTIDKKAIKANQIQPGSVDITAVQLLLGELYTNLRRYDEAIALFDQLIKKDKNDFRPVVAKAMVFTQQGKTEEAKPLLQAAAALAPAQYKDQINQLLQAQTAPPPKNTALPGQPTAPQASPSPSPSP</sequence>
<evidence type="ECO:0000256" key="3">
    <source>
        <dbReference type="PROSITE-ProRule" id="PRU00339"/>
    </source>
</evidence>
<dbReference type="HOGENOM" id="CLU_069342_0_0_3"/>
<dbReference type="SMART" id="SM00028">
    <property type="entry name" value="TPR"/>
    <property type="match status" value="4"/>
</dbReference>
<evidence type="ECO:0000256" key="1">
    <source>
        <dbReference type="ARBA" id="ARBA00022737"/>
    </source>
</evidence>
<reference evidence="6" key="1">
    <citation type="submission" date="2009-01" db="EMBL/GenBank/DDBJ databases">
        <title>Complete sequence of chromosome Cyanothece sp. PCC 7425.</title>
        <authorList>
            <consortium name="US DOE Joint Genome Institute"/>
            <person name="Lucas S."/>
            <person name="Copeland A."/>
            <person name="Lapidus A."/>
            <person name="Glavina del Rio T."/>
            <person name="Dalin E."/>
            <person name="Tice H."/>
            <person name="Bruce D."/>
            <person name="Goodwin L."/>
            <person name="Pitluck S."/>
            <person name="Sims D."/>
            <person name="Meineke L."/>
            <person name="Brettin T."/>
            <person name="Detter J.C."/>
            <person name="Han C."/>
            <person name="Larimer F."/>
            <person name="Land M."/>
            <person name="Hauser L."/>
            <person name="Kyrpides N."/>
            <person name="Ovchinnikova G."/>
            <person name="Liberton M."/>
            <person name="Stoeckel J."/>
            <person name="Banerjee A."/>
            <person name="Singh A."/>
            <person name="Page L."/>
            <person name="Sato H."/>
            <person name="Zhao L."/>
            <person name="Sherman L."/>
            <person name="Pakrasi H."/>
            <person name="Richardson P."/>
        </authorList>
    </citation>
    <scope>NUCLEOTIDE SEQUENCE</scope>
    <source>
        <strain evidence="6">PCC 7425</strain>
    </source>
</reference>
<dbReference type="InterPro" id="IPR019734">
    <property type="entry name" value="TPR_rpt"/>
</dbReference>
<dbReference type="PANTHER" id="PTHR44943">
    <property type="entry name" value="CELLULOSE SYNTHASE OPERON PROTEIN C"/>
    <property type="match status" value="1"/>
</dbReference>
<evidence type="ECO:0000256" key="5">
    <source>
        <dbReference type="SAM" id="Phobius"/>
    </source>
</evidence>
<feature type="repeat" description="TPR" evidence="3">
    <location>
        <begin position="225"/>
        <end position="258"/>
    </location>
</feature>
<accession>B8HWW1</accession>
<dbReference type="eggNOG" id="COG0457">
    <property type="taxonomic scope" value="Bacteria"/>
</dbReference>
<keyword evidence="5" id="KW-0812">Transmembrane</keyword>
<evidence type="ECO:0000313" key="6">
    <source>
        <dbReference type="EMBL" id="ACL43264.1"/>
    </source>
</evidence>
<dbReference type="PANTHER" id="PTHR44943:SF8">
    <property type="entry name" value="TPR REPEAT-CONTAINING PROTEIN MJ0263"/>
    <property type="match status" value="1"/>
</dbReference>
<feature type="transmembrane region" description="Helical" evidence="5">
    <location>
        <begin position="40"/>
        <end position="62"/>
    </location>
</feature>
<dbReference type="Gene3D" id="1.25.40.10">
    <property type="entry name" value="Tetratricopeptide repeat domain"/>
    <property type="match status" value="2"/>
</dbReference>